<dbReference type="EMBL" id="GL883108">
    <property type="protein sequence ID" value="EGG06461.1"/>
    <property type="molecule type" value="Genomic_DNA"/>
</dbReference>
<name>F4RMJ1_MELLP</name>
<dbReference type="RefSeq" id="XP_007410295.1">
    <property type="nucleotide sequence ID" value="XM_007410233.1"/>
</dbReference>
<gene>
    <name evidence="2" type="ORF">MELLADRAFT_86651</name>
</gene>
<proteinExistence type="predicted"/>
<dbReference type="OrthoDB" id="2014058at2759"/>
<dbReference type="InParanoid" id="F4RMJ1"/>
<dbReference type="STRING" id="747676.F4RMJ1"/>
<dbReference type="VEuPathDB" id="FungiDB:MELLADRAFT_86651"/>
<dbReference type="PANTHER" id="PTHR12840">
    <property type="entry name" value="NADH-UBIQUINONE OXIDOREDUCTASE ASHI SUBUNIT"/>
    <property type="match status" value="1"/>
</dbReference>
<protein>
    <submittedName>
        <fullName evidence="2">Uncharacterized protein</fullName>
    </submittedName>
</protein>
<sequence>MGYPRIESASRQWRNPYAKWDDPQERCNLNEPLHAEEEMMGIWAPDVHRISVSHALLNLAIAFSTLGGIMTAAAYVAPKSPVVPREFPYNGLTQELGGEGQGVCFD</sequence>
<evidence type="ECO:0000256" key="1">
    <source>
        <dbReference type="SAM" id="Phobius"/>
    </source>
</evidence>
<evidence type="ECO:0000313" key="2">
    <source>
        <dbReference type="EMBL" id="EGG06461.1"/>
    </source>
</evidence>
<feature type="transmembrane region" description="Helical" evidence="1">
    <location>
        <begin position="55"/>
        <end position="77"/>
    </location>
</feature>
<keyword evidence="3" id="KW-1185">Reference proteome</keyword>
<accession>F4RMJ1</accession>
<dbReference type="InterPro" id="IPR008699">
    <property type="entry name" value="NDUFB8"/>
</dbReference>
<dbReference type="Proteomes" id="UP000001072">
    <property type="component" value="Unassembled WGS sequence"/>
</dbReference>
<dbReference type="eggNOG" id="ENOG502S52G">
    <property type="taxonomic scope" value="Eukaryota"/>
</dbReference>
<keyword evidence="1" id="KW-0472">Membrane</keyword>
<dbReference type="Pfam" id="PF05821">
    <property type="entry name" value="NDUF_B8"/>
    <property type="match status" value="1"/>
</dbReference>
<dbReference type="PANTHER" id="PTHR12840:SF1">
    <property type="entry name" value="NADH DEHYDROGENASE [UBIQUINONE] 1 BETA SUBCOMPLEX SUBUNIT 8, MITOCHONDRIAL"/>
    <property type="match status" value="1"/>
</dbReference>
<keyword evidence="1" id="KW-1133">Transmembrane helix</keyword>
<dbReference type="GeneID" id="18934254"/>
<dbReference type="AlphaFoldDB" id="F4RMJ1"/>
<evidence type="ECO:0000313" key="3">
    <source>
        <dbReference type="Proteomes" id="UP000001072"/>
    </source>
</evidence>
<reference evidence="3" key="1">
    <citation type="journal article" date="2011" name="Proc. Natl. Acad. Sci. U.S.A.">
        <title>Obligate biotrophy features unraveled by the genomic analysis of rust fungi.</title>
        <authorList>
            <person name="Duplessis S."/>
            <person name="Cuomo C.A."/>
            <person name="Lin Y.-C."/>
            <person name="Aerts A."/>
            <person name="Tisserant E."/>
            <person name="Veneault-Fourrey C."/>
            <person name="Joly D.L."/>
            <person name="Hacquard S."/>
            <person name="Amselem J."/>
            <person name="Cantarel B.L."/>
            <person name="Chiu R."/>
            <person name="Coutinho P.M."/>
            <person name="Feau N."/>
            <person name="Field M."/>
            <person name="Frey P."/>
            <person name="Gelhaye E."/>
            <person name="Goldberg J."/>
            <person name="Grabherr M.G."/>
            <person name="Kodira C.D."/>
            <person name="Kohler A."/>
            <person name="Kuees U."/>
            <person name="Lindquist E.A."/>
            <person name="Lucas S.M."/>
            <person name="Mago R."/>
            <person name="Mauceli E."/>
            <person name="Morin E."/>
            <person name="Murat C."/>
            <person name="Pangilinan J.L."/>
            <person name="Park R."/>
            <person name="Pearson M."/>
            <person name="Quesneville H."/>
            <person name="Rouhier N."/>
            <person name="Sakthikumar S."/>
            <person name="Salamov A.A."/>
            <person name="Schmutz J."/>
            <person name="Selles B."/>
            <person name="Shapiro H."/>
            <person name="Tanguay P."/>
            <person name="Tuskan G.A."/>
            <person name="Henrissat B."/>
            <person name="Van de Peer Y."/>
            <person name="Rouze P."/>
            <person name="Ellis J.G."/>
            <person name="Dodds P.N."/>
            <person name="Schein J.E."/>
            <person name="Zhong S."/>
            <person name="Hamelin R.C."/>
            <person name="Grigoriev I.V."/>
            <person name="Szabo L.J."/>
            <person name="Martin F."/>
        </authorList>
    </citation>
    <scope>NUCLEOTIDE SEQUENCE [LARGE SCALE GENOMIC DNA]</scope>
    <source>
        <strain evidence="3">98AG31 / pathotype 3-4-7</strain>
    </source>
</reference>
<organism evidence="3">
    <name type="scientific">Melampsora larici-populina (strain 98AG31 / pathotype 3-4-7)</name>
    <name type="common">Poplar leaf rust fungus</name>
    <dbReference type="NCBI Taxonomy" id="747676"/>
    <lineage>
        <taxon>Eukaryota</taxon>
        <taxon>Fungi</taxon>
        <taxon>Dikarya</taxon>
        <taxon>Basidiomycota</taxon>
        <taxon>Pucciniomycotina</taxon>
        <taxon>Pucciniomycetes</taxon>
        <taxon>Pucciniales</taxon>
        <taxon>Melampsoraceae</taxon>
        <taxon>Melampsora</taxon>
    </lineage>
</organism>
<dbReference type="KEGG" id="mlr:MELLADRAFT_86651"/>
<dbReference type="HOGENOM" id="CLU_100674_1_1_1"/>
<keyword evidence="1" id="KW-0812">Transmembrane</keyword>
<dbReference type="GO" id="GO:0005739">
    <property type="term" value="C:mitochondrion"/>
    <property type="evidence" value="ECO:0007669"/>
    <property type="project" value="InterPro"/>
</dbReference>